<evidence type="ECO:0000313" key="4">
    <source>
        <dbReference type="Proteomes" id="UP001151760"/>
    </source>
</evidence>
<gene>
    <name evidence="3" type="ORF">Tco_0839037</name>
</gene>
<dbReference type="PANTHER" id="PTHR33067">
    <property type="entry name" value="RNA-DIRECTED DNA POLYMERASE-RELATED"/>
    <property type="match status" value="1"/>
</dbReference>
<evidence type="ECO:0000256" key="1">
    <source>
        <dbReference type="SAM" id="Coils"/>
    </source>
</evidence>
<feature type="coiled-coil region" evidence="1">
    <location>
        <begin position="122"/>
        <end position="149"/>
    </location>
</feature>
<dbReference type="InterPro" id="IPR021109">
    <property type="entry name" value="Peptidase_aspartic_dom_sf"/>
</dbReference>
<dbReference type="Proteomes" id="UP001151760">
    <property type="component" value="Unassembled WGS sequence"/>
</dbReference>
<protein>
    <submittedName>
        <fullName evidence="3">Zinc knuckle CX2CX4HX4C containing protein</fullName>
    </submittedName>
</protein>
<dbReference type="EMBL" id="BQNB010012519">
    <property type="protein sequence ID" value="GJT04575.1"/>
    <property type="molecule type" value="Genomic_DNA"/>
</dbReference>
<reference evidence="3" key="1">
    <citation type="journal article" date="2022" name="Int. J. Mol. Sci.">
        <title>Draft Genome of Tanacetum Coccineum: Genomic Comparison of Closely Related Tanacetum-Family Plants.</title>
        <authorList>
            <person name="Yamashiro T."/>
            <person name="Shiraishi A."/>
            <person name="Nakayama K."/>
            <person name="Satake H."/>
        </authorList>
    </citation>
    <scope>NUCLEOTIDE SEQUENCE</scope>
</reference>
<reference evidence="3" key="2">
    <citation type="submission" date="2022-01" db="EMBL/GenBank/DDBJ databases">
        <authorList>
            <person name="Yamashiro T."/>
            <person name="Shiraishi A."/>
            <person name="Satake H."/>
            <person name="Nakayama K."/>
        </authorList>
    </citation>
    <scope>NUCLEOTIDE SEQUENCE</scope>
</reference>
<dbReference type="InterPro" id="IPR005162">
    <property type="entry name" value="Retrotrans_gag_dom"/>
</dbReference>
<organism evidence="3 4">
    <name type="scientific">Tanacetum coccineum</name>
    <dbReference type="NCBI Taxonomy" id="301880"/>
    <lineage>
        <taxon>Eukaryota</taxon>
        <taxon>Viridiplantae</taxon>
        <taxon>Streptophyta</taxon>
        <taxon>Embryophyta</taxon>
        <taxon>Tracheophyta</taxon>
        <taxon>Spermatophyta</taxon>
        <taxon>Magnoliopsida</taxon>
        <taxon>eudicotyledons</taxon>
        <taxon>Gunneridae</taxon>
        <taxon>Pentapetalae</taxon>
        <taxon>asterids</taxon>
        <taxon>campanulids</taxon>
        <taxon>Asterales</taxon>
        <taxon>Asteraceae</taxon>
        <taxon>Asteroideae</taxon>
        <taxon>Anthemideae</taxon>
        <taxon>Anthemidinae</taxon>
        <taxon>Tanacetum</taxon>
    </lineage>
</organism>
<dbReference type="CDD" id="cd00303">
    <property type="entry name" value="retropepsin_like"/>
    <property type="match status" value="1"/>
</dbReference>
<comment type="caution">
    <text evidence="3">The sequence shown here is derived from an EMBL/GenBank/DDBJ whole genome shotgun (WGS) entry which is preliminary data.</text>
</comment>
<accession>A0ABQ5API1</accession>
<dbReference type="Gene3D" id="2.40.70.10">
    <property type="entry name" value="Acid Proteases"/>
    <property type="match status" value="1"/>
</dbReference>
<proteinExistence type="predicted"/>
<feature type="domain" description="Retrotransposon gag" evidence="2">
    <location>
        <begin position="51"/>
        <end position="116"/>
    </location>
</feature>
<evidence type="ECO:0000259" key="2">
    <source>
        <dbReference type="Pfam" id="PF03732"/>
    </source>
</evidence>
<keyword evidence="1" id="KW-0175">Coiled coil</keyword>
<dbReference type="PANTHER" id="PTHR33067:SF35">
    <property type="entry name" value="ASPARTIC PEPTIDASE DDI1-TYPE DOMAIN-CONTAINING PROTEIN"/>
    <property type="match status" value="1"/>
</dbReference>
<evidence type="ECO:0000313" key="3">
    <source>
        <dbReference type="EMBL" id="GJT04575.1"/>
    </source>
</evidence>
<keyword evidence="4" id="KW-1185">Reference proteome</keyword>
<dbReference type="Pfam" id="PF03732">
    <property type="entry name" value="Retrotrans_gag"/>
    <property type="match status" value="1"/>
</dbReference>
<sequence>MAGENIDNLIMEKYLTLTRGNQAPGVVRPEIEDNVNFEIKRVTHDAVMLRVFPITLTRAAKRWVDRLTPGIINTWDLLKKAFIQRYCPPSKTAKQPEHIHNFKQEGKETLYQAWESNNSKGMAVISSKLDNLDRDMKKLKENVHAIQVGCQLCGGPHLDKECLNEEVKSMEEVKYEEFGRLFPNNNRVNEKFGGEVEGRTNKAKFEECKAIYMEDGTPLYTPFHYSPEDIENFSASSGFSDIETQEDEIMKGSKGNQLPPKEEDSGSFILPCSIGRLDFNNPLADLGANINIMPFSMYKHLGMGKHEPINMVINMVDNTKSIPKGIVKNLLIKIDKFIFPVDFVVLDIIKDFRMPIILWRCLLAMTHAKVDIFRKTISLEVGNEKVVFNLRGRFFTTIFKSVRAIKSEILIGDDDSEPCDFNQLLGIDPDIFAYDINMQGSYKEAYTNKEIFKEYETVE</sequence>
<name>A0ABQ5API1_9ASTR</name>